<dbReference type="CDD" id="cd00075">
    <property type="entry name" value="HATPase"/>
    <property type="match status" value="1"/>
</dbReference>
<protein>
    <recommendedName>
        <fullName evidence="2">histidine kinase</fullName>
        <ecNumber evidence="2">2.7.13.3</ecNumber>
    </recommendedName>
</protein>
<sequence length="157" mass="16827">MVLVADQGPGIPPASRQRPFERFPRGPHSTGSGLGLTLVAQQAALHRGSVGVTGGPDGTGARFEVPLPLDGTAVPGRRDRLTGTAGADRSQGFPEETSWPPGRRAAPRPDPDVNGGAHGHATKHPHPPRRPRHRGAAGRLGRCRVRRRRLSRRRARR</sequence>
<name>A0A4Z1DPY0_STRGP</name>
<keyword evidence="4 8" id="KW-0808">Transferase</keyword>
<feature type="domain" description="Histidine kinase" evidence="7">
    <location>
        <begin position="1"/>
        <end position="71"/>
    </location>
</feature>
<evidence type="ECO:0000256" key="5">
    <source>
        <dbReference type="ARBA" id="ARBA00023012"/>
    </source>
</evidence>
<dbReference type="PROSITE" id="PS50109">
    <property type="entry name" value="HIS_KIN"/>
    <property type="match status" value="1"/>
</dbReference>
<comment type="caution">
    <text evidence="8">The sequence shown here is derived from an EMBL/GenBank/DDBJ whole genome shotgun (WGS) entry which is preliminary data.</text>
</comment>
<dbReference type="Gene3D" id="3.30.565.10">
    <property type="entry name" value="Histidine kinase-like ATPase, C-terminal domain"/>
    <property type="match status" value="1"/>
</dbReference>
<feature type="compositionally biased region" description="Basic residues" evidence="6">
    <location>
        <begin position="120"/>
        <end position="157"/>
    </location>
</feature>
<dbReference type="GeneID" id="91531725"/>
<evidence type="ECO:0000259" key="7">
    <source>
        <dbReference type="PROSITE" id="PS50109"/>
    </source>
</evidence>
<dbReference type="InterPro" id="IPR003594">
    <property type="entry name" value="HATPase_dom"/>
</dbReference>
<evidence type="ECO:0000256" key="6">
    <source>
        <dbReference type="SAM" id="MobiDB-lite"/>
    </source>
</evidence>
<feature type="region of interest" description="Disordered" evidence="6">
    <location>
        <begin position="1"/>
        <end position="34"/>
    </location>
</feature>
<dbReference type="AlphaFoldDB" id="A0A4Z1DPY0"/>
<evidence type="ECO:0000313" key="9">
    <source>
        <dbReference type="Proteomes" id="UP000298513"/>
    </source>
</evidence>
<keyword evidence="4 8" id="KW-0418">Kinase</keyword>
<comment type="catalytic activity">
    <reaction evidence="1">
        <text>ATP + protein L-histidine = ADP + protein N-phospho-L-histidine.</text>
        <dbReference type="EC" id="2.7.13.3"/>
    </reaction>
</comment>
<dbReference type="PRINTS" id="PR00344">
    <property type="entry name" value="BCTRLSENSOR"/>
</dbReference>
<gene>
    <name evidence="8" type="ORF">E5082_03740</name>
</gene>
<dbReference type="EMBL" id="SRRU01000001">
    <property type="protein sequence ID" value="TGN87516.1"/>
    <property type="molecule type" value="Genomic_DNA"/>
</dbReference>
<dbReference type="PANTHER" id="PTHR43547">
    <property type="entry name" value="TWO-COMPONENT HISTIDINE KINASE"/>
    <property type="match status" value="1"/>
</dbReference>
<feature type="region of interest" description="Disordered" evidence="6">
    <location>
        <begin position="49"/>
        <end position="157"/>
    </location>
</feature>
<accession>A0A4Z1DPY0</accession>
<dbReference type="PANTHER" id="PTHR43547:SF2">
    <property type="entry name" value="HYBRID SIGNAL TRANSDUCTION HISTIDINE KINASE C"/>
    <property type="match status" value="1"/>
</dbReference>
<dbReference type="RefSeq" id="WP_135789817.1">
    <property type="nucleotide sequence ID" value="NZ_BNBQ01000006.1"/>
</dbReference>
<dbReference type="Pfam" id="PF02518">
    <property type="entry name" value="HATPase_c"/>
    <property type="match status" value="1"/>
</dbReference>
<dbReference type="InterPro" id="IPR004358">
    <property type="entry name" value="Sig_transdc_His_kin-like_C"/>
</dbReference>
<dbReference type="InterPro" id="IPR036890">
    <property type="entry name" value="HATPase_C_sf"/>
</dbReference>
<dbReference type="GO" id="GO:0000155">
    <property type="term" value="F:phosphorelay sensor kinase activity"/>
    <property type="evidence" value="ECO:0007669"/>
    <property type="project" value="TreeGrafter"/>
</dbReference>
<evidence type="ECO:0000256" key="1">
    <source>
        <dbReference type="ARBA" id="ARBA00000085"/>
    </source>
</evidence>
<organism evidence="8 9">
    <name type="scientific">Streptomyces griseoluteus</name>
    <dbReference type="NCBI Taxonomy" id="29306"/>
    <lineage>
        <taxon>Bacteria</taxon>
        <taxon>Bacillati</taxon>
        <taxon>Actinomycetota</taxon>
        <taxon>Actinomycetes</taxon>
        <taxon>Kitasatosporales</taxon>
        <taxon>Streptomycetaceae</taxon>
        <taxon>Streptomyces</taxon>
    </lineage>
</organism>
<dbReference type="SUPFAM" id="SSF55874">
    <property type="entry name" value="ATPase domain of HSP90 chaperone/DNA topoisomerase II/histidine kinase"/>
    <property type="match status" value="1"/>
</dbReference>
<keyword evidence="5" id="KW-0902">Two-component regulatory system</keyword>
<evidence type="ECO:0000313" key="8">
    <source>
        <dbReference type="EMBL" id="TGN87516.1"/>
    </source>
</evidence>
<proteinExistence type="predicted"/>
<keyword evidence="9" id="KW-1185">Reference proteome</keyword>
<keyword evidence="3" id="KW-0597">Phosphoprotein</keyword>
<evidence type="ECO:0000256" key="3">
    <source>
        <dbReference type="ARBA" id="ARBA00022553"/>
    </source>
</evidence>
<dbReference type="Proteomes" id="UP000298513">
    <property type="component" value="Unassembled WGS sequence"/>
</dbReference>
<dbReference type="InterPro" id="IPR005467">
    <property type="entry name" value="His_kinase_dom"/>
</dbReference>
<dbReference type="EC" id="2.7.13.3" evidence="2"/>
<evidence type="ECO:0000256" key="4">
    <source>
        <dbReference type="ARBA" id="ARBA00022777"/>
    </source>
</evidence>
<evidence type="ECO:0000256" key="2">
    <source>
        <dbReference type="ARBA" id="ARBA00012438"/>
    </source>
</evidence>
<reference evidence="8 9" key="1">
    <citation type="submission" date="2019-04" db="EMBL/GenBank/DDBJ databases">
        <title>Streptomyces sp. nov. Bv016 isolated from bark of Buahinia variegata.</title>
        <authorList>
            <person name="Kanchanasin P."/>
            <person name="Tanasupawat S."/>
            <person name="Yuki M."/>
            <person name="Kudo T."/>
        </authorList>
    </citation>
    <scope>NUCLEOTIDE SEQUENCE [LARGE SCALE GENOMIC DNA]</scope>
    <source>
        <strain evidence="8 9">JCM 4765</strain>
    </source>
</reference>